<reference evidence="6 7" key="1">
    <citation type="submission" date="2017-08" db="EMBL/GenBank/DDBJ databases">
        <title>The complete genome sequence of Maribacter sp. B1, isolated from deep-sea sediment.</title>
        <authorList>
            <person name="Wu Y.-H."/>
            <person name="Cheng H."/>
            <person name="Xu X.-W."/>
        </authorList>
    </citation>
    <scope>NUCLEOTIDE SEQUENCE [LARGE SCALE GENOMIC DNA]</scope>
    <source>
        <strain evidence="6 7">B1</strain>
    </source>
</reference>
<dbReference type="GO" id="GO:0042450">
    <property type="term" value="P:L-arginine biosynthetic process via ornithine"/>
    <property type="evidence" value="ECO:0007669"/>
    <property type="project" value="UniProtKB-UniRule"/>
</dbReference>
<dbReference type="NCBIfam" id="TIGR00838">
    <property type="entry name" value="argH"/>
    <property type="match status" value="1"/>
</dbReference>
<dbReference type="InterPro" id="IPR024083">
    <property type="entry name" value="Fumarase/histidase_N"/>
</dbReference>
<dbReference type="KEGG" id="marb:CJ263_10480"/>
<comment type="similarity">
    <text evidence="5">Belongs to the lyase 1 family. Argininosuccinate lyase subfamily.</text>
</comment>
<dbReference type="SUPFAM" id="SSF48557">
    <property type="entry name" value="L-aspartase-like"/>
    <property type="match status" value="1"/>
</dbReference>
<comment type="pathway">
    <text evidence="2 5">Amino-acid biosynthesis; L-arginine biosynthesis; L-arginine from L-ornithine and carbamoyl phosphate: step 3/3.</text>
</comment>
<dbReference type="Gene3D" id="1.20.200.10">
    <property type="entry name" value="Fumarase/aspartase (Central domain)"/>
    <property type="match status" value="1"/>
</dbReference>
<dbReference type="PANTHER" id="PTHR43814">
    <property type="entry name" value="ARGININOSUCCINATE LYASE"/>
    <property type="match status" value="1"/>
</dbReference>
<dbReference type="CDD" id="cd01359">
    <property type="entry name" value="Argininosuccinate_lyase"/>
    <property type="match status" value="1"/>
</dbReference>
<dbReference type="Gene3D" id="1.10.40.30">
    <property type="entry name" value="Fumarase/aspartase (C-terminal domain)"/>
    <property type="match status" value="1"/>
</dbReference>
<dbReference type="GO" id="GO:0005829">
    <property type="term" value="C:cytosol"/>
    <property type="evidence" value="ECO:0007669"/>
    <property type="project" value="TreeGrafter"/>
</dbReference>
<dbReference type="EMBL" id="CP022957">
    <property type="protein sequence ID" value="ASV30602.1"/>
    <property type="molecule type" value="Genomic_DNA"/>
</dbReference>
<evidence type="ECO:0000256" key="4">
    <source>
        <dbReference type="ARBA" id="ARBA00022571"/>
    </source>
</evidence>
<dbReference type="PANTHER" id="PTHR43814:SF1">
    <property type="entry name" value="ARGININOSUCCINATE LYASE"/>
    <property type="match status" value="1"/>
</dbReference>
<dbReference type="RefSeq" id="WP_094997220.1">
    <property type="nucleotide sequence ID" value="NZ_BMJL01000003.1"/>
</dbReference>
<protein>
    <recommendedName>
        <fullName evidence="3 5">Argininosuccinate lyase</fullName>
        <shortName evidence="5">ASAL</shortName>
        <ecNumber evidence="3 5">4.3.2.1</ecNumber>
    </recommendedName>
    <alternativeName>
        <fullName evidence="5">Arginosuccinase</fullName>
    </alternativeName>
</protein>
<dbReference type="PROSITE" id="PS00163">
    <property type="entry name" value="FUMARATE_LYASES"/>
    <property type="match status" value="1"/>
</dbReference>
<comment type="subcellular location">
    <subcellularLocation>
        <location evidence="5">Cytoplasm</location>
    </subcellularLocation>
</comment>
<evidence type="ECO:0000256" key="5">
    <source>
        <dbReference type="HAMAP-Rule" id="MF_00006"/>
    </source>
</evidence>
<dbReference type="InterPro" id="IPR009049">
    <property type="entry name" value="Argininosuccinate_lyase"/>
</dbReference>
<keyword evidence="7" id="KW-1185">Reference proteome</keyword>
<evidence type="ECO:0000256" key="1">
    <source>
        <dbReference type="ARBA" id="ARBA00000985"/>
    </source>
</evidence>
<comment type="catalytic activity">
    <reaction evidence="1 5">
        <text>2-(N(omega)-L-arginino)succinate = fumarate + L-arginine</text>
        <dbReference type="Rhea" id="RHEA:24020"/>
        <dbReference type="ChEBI" id="CHEBI:29806"/>
        <dbReference type="ChEBI" id="CHEBI:32682"/>
        <dbReference type="ChEBI" id="CHEBI:57472"/>
        <dbReference type="EC" id="4.3.2.1"/>
    </reaction>
</comment>
<name>A0A223V5L9_9FLAO</name>
<organism evidence="6 7">
    <name type="scientific">Maribacter cobaltidurans</name>
    <dbReference type="NCBI Taxonomy" id="1178778"/>
    <lineage>
        <taxon>Bacteria</taxon>
        <taxon>Pseudomonadati</taxon>
        <taxon>Bacteroidota</taxon>
        <taxon>Flavobacteriia</taxon>
        <taxon>Flavobacteriales</taxon>
        <taxon>Flavobacteriaceae</taxon>
        <taxon>Maribacter</taxon>
    </lineage>
</organism>
<accession>A0A223V5L9</accession>
<keyword evidence="5" id="KW-0963">Cytoplasm</keyword>
<evidence type="ECO:0000256" key="2">
    <source>
        <dbReference type="ARBA" id="ARBA00004941"/>
    </source>
</evidence>
<gene>
    <name evidence="5 6" type="primary">argH</name>
    <name evidence="6" type="ORF">CJ263_10480</name>
</gene>
<dbReference type="GO" id="GO:0004056">
    <property type="term" value="F:argininosuccinate lyase activity"/>
    <property type="evidence" value="ECO:0007669"/>
    <property type="project" value="UniProtKB-UniRule"/>
</dbReference>
<evidence type="ECO:0000313" key="6">
    <source>
        <dbReference type="EMBL" id="ASV30602.1"/>
    </source>
</evidence>
<dbReference type="AlphaFoldDB" id="A0A223V5L9"/>
<dbReference type="UniPathway" id="UPA00068">
    <property type="reaction ID" value="UER00114"/>
</dbReference>
<dbReference type="InterPro" id="IPR020557">
    <property type="entry name" value="Fumarate_lyase_CS"/>
</dbReference>
<dbReference type="InterPro" id="IPR008948">
    <property type="entry name" value="L-Aspartase-like"/>
</dbReference>
<dbReference type="Gene3D" id="1.10.275.10">
    <property type="entry name" value="Fumarase/aspartase (N-terminal domain)"/>
    <property type="match status" value="1"/>
</dbReference>
<proteinExistence type="inferred from homology"/>
<dbReference type="HAMAP" id="MF_00006">
    <property type="entry name" value="Arg_succ_lyase"/>
    <property type="match status" value="1"/>
</dbReference>
<sequence length="426" mass="48007">MKLWDKGFSTDKKIDHFTVGNDRELDLQLAKYDVIASKAHAKMLGKIGLLTDKETDDLVKELDIIAARIDKGTFSIESSFEDMHSKIEYMLTLSLGDTGKKIHTARSRNDQVLVAMHLYLKDELTEIKSLTKSLFDLLLDKAEEYKEVMLPGYTHLQIAMPSSFGLWFSAYAESLIDDLYFIDAAYKVADQNPLGSAAGYGSSFPIDRSFTTKEMGFDSLKYNVVAAQMGRGKVEKATAFGMASIAATLSKIAMDICLYMSQNFNFISFPDELTTGSSIMPHKKNPDVFELVRGKCNKLQSIPNQLTLVINNLPSGYHRDLQLVKEIIVPAVQDMKACLEILTFSLEEIQVNKNILEDDKYDYLFSVDTLNELVQNGMPFRDAYKKMGKEIQEGTFKPKRDISHSHEGSLGNLCLEEIRSKMEKLD</sequence>
<dbReference type="Proteomes" id="UP000215244">
    <property type="component" value="Chromosome"/>
</dbReference>
<keyword evidence="5" id="KW-0028">Amino-acid biosynthesis</keyword>
<dbReference type="InterPro" id="IPR022761">
    <property type="entry name" value="Fumarate_lyase_N"/>
</dbReference>
<dbReference type="PRINTS" id="PR00145">
    <property type="entry name" value="ARGSUCLYASE"/>
</dbReference>
<dbReference type="EC" id="4.3.2.1" evidence="3 5"/>
<keyword evidence="4 5" id="KW-0055">Arginine biosynthesis</keyword>
<dbReference type="OrthoDB" id="9769623at2"/>
<dbReference type="InterPro" id="IPR000362">
    <property type="entry name" value="Fumarate_lyase_fam"/>
</dbReference>
<dbReference type="PRINTS" id="PR00149">
    <property type="entry name" value="FUMRATELYASE"/>
</dbReference>
<evidence type="ECO:0000313" key="7">
    <source>
        <dbReference type="Proteomes" id="UP000215244"/>
    </source>
</evidence>
<evidence type="ECO:0000256" key="3">
    <source>
        <dbReference type="ARBA" id="ARBA00012338"/>
    </source>
</evidence>
<dbReference type="Pfam" id="PF00206">
    <property type="entry name" value="Lyase_1"/>
    <property type="match status" value="1"/>
</dbReference>
<keyword evidence="5 6" id="KW-0456">Lyase</keyword>